<feature type="region of interest" description="Disordered" evidence="2">
    <location>
        <begin position="252"/>
        <end position="306"/>
    </location>
</feature>
<reference evidence="3 4" key="1">
    <citation type="submission" date="2015-06" db="EMBL/GenBank/DDBJ databases">
        <title>Survival trade-offs in plant roots during colonization by closely related pathogenic and mutualistic fungi.</title>
        <authorList>
            <person name="Hacquard S."/>
            <person name="Kracher B."/>
            <person name="Hiruma K."/>
            <person name="Weinman A."/>
            <person name="Muench P."/>
            <person name="Garrido Oter R."/>
            <person name="Ver Loren van Themaat E."/>
            <person name="Dallerey J.-F."/>
            <person name="Damm U."/>
            <person name="Henrissat B."/>
            <person name="Lespinet O."/>
            <person name="Thon M."/>
            <person name="Kemen E."/>
            <person name="McHardy A.C."/>
            <person name="Schulze-Lefert P."/>
            <person name="O'Connell R.J."/>
        </authorList>
    </citation>
    <scope>NUCLEOTIDE SEQUENCE [LARGE SCALE GENOMIC DNA]</scope>
    <source>
        <strain evidence="3 4">0861</strain>
    </source>
</reference>
<gene>
    <name evidence="3" type="ORF">CT0861_12477</name>
</gene>
<dbReference type="Gene3D" id="1.25.40.20">
    <property type="entry name" value="Ankyrin repeat-containing domain"/>
    <property type="match status" value="1"/>
</dbReference>
<keyword evidence="1" id="KW-0040">ANK repeat</keyword>
<dbReference type="PROSITE" id="PS50088">
    <property type="entry name" value="ANK_REPEAT"/>
    <property type="match status" value="1"/>
</dbReference>
<feature type="compositionally biased region" description="Acidic residues" evidence="2">
    <location>
        <begin position="273"/>
        <end position="292"/>
    </location>
</feature>
<dbReference type="SUPFAM" id="SSF48403">
    <property type="entry name" value="Ankyrin repeat"/>
    <property type="match status" value="1"/>
</dbReference>
<accession>A0A166T1W7</accession>
<feature type="repeat" description="ANK" evidence="1">
    <location>
        <begin position="162"/>
        <end position="204"/>
    </location>
</feature>
<dbReference type="EMBL" id="LFIV01000071">
    <property type="protein sequence ID" value="KZL71452.1"/>
    <property type="molecule type" value="Genomic_DNA"/>
</dbReference>
<dbReference type="STRING" id="708197.A0A166T1W7"/>
<organism evidence="3 4">
    <name type="scientific">Colletotrichum tofieldiae</name>
    <dbReference type="NCBI Taxonomy" id="708197"/>
    <lineage>
        <taxon>Eukaryota</taxon>
        <taxon>Fungi</taxon>
        <taxon>Dikarya</taxon>
        <taxon>Ascomycota</taxon>
        <taxon>Pezizomycotina</taxon>
        <taxon>Sordariomycetes</taxon>
        <taxon>Hypocreomycetidae</taxon>
        <taxon>Glomerellales</taxon>
        <taxon>Glomerellaceae</taxon>
        <taxon>Colletotrichum</taxon>
        <taxon>Colletotrichum spaethianum species complex</taxon>
    </lineage>
</organism>
<sequence length="306" mass="33685">LQLPCIPTKANHPIPLSSPSCRTSDLDPTKRGSGTYVRPNRPRPARSQFETRIPLFLRQPQPTTSRKFRICSTAMAADNEEHEGASVKELLIEACRRNNTDLFNEVVADIKDEDELSRLLNETTTVMGNHLYHEAASRGNYEIIDLLLDQPNFECDPVNRLEGDTPLHTAIRWINSEPPAQREFGNALVDMMLEAGSNPRVKNKGGLTAVQLVDPRNAGLRDLIQKHEYASLNAGDFINVDSSAAAAVPNKKAPAVPNAAAPPVPAGAAPGYGDDDTDDDAEFSGSDDEERAEWERRRKERAARKG</sequence>
<evidence type="ECO:0000256" key="1">
    <source>
        <dbReference type="PROSITE-ProRule" id="PRU00023"/>
    </source>
</evidence>
<evidence type="ECO:0000313" key="4">
    <source>
        <dbReference type="Proteomes" id="UP000076552"/>
    </source>
</evidence>
<evidence type="ECO:0000313" key="3">
    <source>
        <dbReference type="EMBL" id="KZL71452.1"/>
    </source>
</evidence>
<protein>
    <submittedName>
        <fullName evidence="3">Ankyrin repeat protein</fullName>
    </submittedName>
</protein>
<dbReference type="Proteomes" id="UP000076552">
    <property type="component" value="Unassembled WGS sequence"/>
</dbReference>
<feature type="non-terminal residue" evidence="3">
    <location>
        <position position="1"/>
    </location>
</feature>
<feature type="region of interest" description="Disordered" evidence="2">
    <location>
        <begin position="1"/>
        <end position="48"/>
    </location>
</feature>
<comment type="caution">
    <text evidence="3">The sequence shown here is derived from an EMBL/GenBank/DDBJ whole genome shotgun (WGS) entry which is preliminary data.</text>
</comment>
<name>A0A166T1W7_9PEZI</name>
<dbReference type="InterPro" id="IPR036770">
    <property type="entry name" value="Ankyrin_rpt-contain_sf"/>
</dbReference>
<keyword evidence="4" id="KW-1185">Reference proteome</keyword>
<dbReference type="AlphaFoldDB" id="A0A166T1W7"/>
<evidence type="ECO:0000256" key="2">
    <source>
        <dbReference type="SAM" id="MobiDB-lite"/>
    </source>
</evidence>
<proteinExistence type="predicted"/>
<dbReference type="SMART" id="SM00248">
    <property type="entry name" value="ANK"/>
    <property type="match status" value="2"/>
</dbReference>
<dbReference type="Pfam" id="PF12796">
    <property type="entry name" value="Ank_2"/>
    <property type="match status" value="1"/>
</dbReference>
<dbReference type="InterPro" id="IPR002110">
    <property type="entry name" value="Ankyrin_rpt"/>
</dbReference>